<sequence>ISEYGTEVGSDVATVAETSTYRAFGDGSTAINSIKQISQMLADLRNYGSGNTKATVILPDVKMPSIIDNGLNQFVTSRNDEFANGWELGSWNNADFYTSNLLPTHQSGTVGTLLDTLTVDSISGDGTQITLSGATSDVNTFLENDIITIDPDKIYSNTTKGGAGAKFLTWVGHKPSSQSVQVRVTADANASGGVVTVNIFPALVPYLGYNKHIC</sequence>
<dbReference type="AlphaFoldDB" id="X1AIQ6"/>
<feature type="non-terminal residue" evidence="1">
    <location>
        <position position="1"/>
    </location>
</feature>
<evidence type="ECO:0000313" key="1">
    <source>
        <dbReference type="EMBL" id="GAG82535.1"/>
    </source>
</evidence>
<gene>
    <name evidence="1" type="ORF">S01H4_21782</name>
</gene>
<reference evidence="1" key="1">
    <citation type="journal article" date="2014" name="Front. Microbiol.">
        <title>High frequency of phylogenetically diverse reductive dehalogenase-homologous genes in deep subseafloor sedimentary metagenomes.</title>
        <authorList>
            <person name="Kawai M."/>
            <person name="Futagami T."/>
            <person name="Toyoda A."/>
            <person name="Takaki Y."/>
            <person name="Nishi S."/>
            <person name="Hori S."/>
            <person name="Arai W."/>
            <person name="Tsubouchi T."/>
            <person name="Morono Y."/>
            <person name="Uchiyama I."/>
            <person name="Ito T."/>
            <person name="Fujiyama A."/>
            <person name="Inagaki F."/>
            <person name="Takami H."/>
        </authorList>
    </citation>
    <scope>NUCLEOTIDE SEQUENCE</scope>
    <source>
        <strain evidence="1">Expedition CK06-06</strain>
    </source>
</reference>
<accession>X1AIQ6</accession>
<comment type="caution">
    <text evidence="1">The sequence shown here is derived from an EMBL/GenBank/DDBJ whole genome shotgun (WGS) entry which is preliminary data.</text>
</comment>
<proteinExistence type="predicted"/>
<organism evidence="1">
    <name type="scientific">marine sediment metagenome</name>
    <dbReference type="NCBI Taxonomy" id="412755"/>
    <lineage>
        <taxon>unclassified sequences</taxon>
        <taxon>metagenomes</taxon>
        <taxon>ecological metagenomes</taxon>
    </lineage>
</organism>
<dbReference type="EMBL" id="BART01009908">
    <property type="protein sequence ID" value="GAG82535.1"/>
    <property type="molecule type" value="Genomic_DNA"/>
</dbReference>
<protein>
    <submittedName>
        <fullName evidence="1">Uncharacterized protein</fullName>
    </submittedName>
</protein>
<name>X1AIQ6_9ZZZZ</name>